<dbReference type="Proteomes" id="UP001319180">
    <property type="component" value="Unassembled WGS sequence"/>
</dbReference>
<reference evidence="1 2" key="1">
    <citation type="submission" date="2021-05" db="EMBL/GenBank/DDBJ databases">
        <title>A Polyphasic approach of four new species of the genus Ohtaekwangia: Ohtaekwangia histidinii sp. nov., Ohtaekwangia cretensis sp. nov., Ohtaekwangia indiensis sp. nov., Ohtaekwangia reichenbachii sp. nov. from diverse environment.</title>
        <authorList>
            <person name="Octaviana S."/>
        </authorList>
    </citation>
    <scope>NUCLEOTIDE SEQUENCE [LARGE SCALE GENOMIC DNA]</scope>
    <source>
        <strain evidence="1 2">PWU37</strain>
    </source>
</reference>
<name>A0AAP2DAB6_9BACT</name>
<proteinExistence type="predicted"/>
<accession>A0AAP2DAB6</accession>
<gene>
    <name evidence="1" type="ORF">KK078_03265</name>
</gene>
<organism evidence="1 2">
    <name type="scientific">Dawidia soli</name>
    <dbReference type="NCBI Taxonomy" id="2782352"/>
    <lineage>
        <taxon>Bacteria</taxon>
        <taxon>Pseudomonadati</taxon>
        <taxon>Bacteroidota</taxon>
        <taxon>Cytophagia</taxon>
        <taxon>Cytophagales</taxon>
        <taxon>Chryseotaleaceae</taxon>
        <taxon>Dawidia</taxon>
    </lineage>
</organism>
<evidence type="ECO:0000313" key="2">
    <source>
        <dbReference type="Proteomes" id="UP001319180"/>
    </source>
</evidence>
<dbReference type="RefSeq" id="WP_254088807.1">
    <property type="nucleotide sequence ID" value="NZ_JAHESC010000003.1"/>
</dbReference>
<protein>
    <submittedName>
        <fullName evidence="1">Uncharacterized protein</fullName>
    </submittedName>
</protein>
<comment type="caution">
    <text evidence="1">The sequence shown here is derived from an EMBL/GenBank/DDBJ whole genome shotgun (WGS) entry which is preliminary data.</text>
</comment>
<sequence>MGTKQLRLSDPEQIRKRIDEFVGKQINIVLTDSTVVFGTVEHVNATGITLRNMRQKKTTHPFVTLTEIYFDTNA</sequence>
<dbReference type="AlphaFoldDB" id="A0AAP2DAB6"/>
<dbReference type="EMBL" id="JAHESC010000003">
    <property type="protein sequence ID" value="MBT1685557.1"/>
    <property type="molecule type" value="Genomic_DNA"/>
</dbReference>
<evidence type="ECO:0000313" key="1">
    <source>
        <dbReference type="EMBL" id="MBT1685557.1"/>
    </source>
</evidence>
<keyword evidence="2" id="KW-1185">Reference proteome</keyword>